<name>A0ABY4FM25_9MICO</name>
<evidence type="ECO:0000259" key="6">
    <source>
        <dbReference type="PROSITE" id="PS51078"/>
    </source>
</evidence>
<dbReference type="InterPro" id="IPR050707">
    <property type="entry name" value="HTH_MetabolicPath_Reg"/>
</dbReference>
<dbReference type="InterPro" id="IPR036388">
    <property type="entry name" value="WH-like_DNA-bd_sf"/>
</dbReference>
<keyword evidence="2" id="KW-0238">DNA-binding</keyword>
<evidence type="ECO:0000313" key="7">
    <source>
        <dbReference type="EMBL" id="UOQ57341.1"/>
    </source>
</evidence>
<evidence type="ECO:0000256" key="4">
    <source>
        <dbReference type="SAM" id="MobiDB-lite"/>
    </source>
</evidence>
<dbReference type="PANTHER" id="PTHR30136:SF24">
    <property type="entry name" value="HTH-TYPE TRANSCRIPTIONAL REPRESSOR ALLR"/>
    <property type="match status" value="1"/>
</dbReference>
<evidence type="ECO:0000256" key="2">
    <source>
        <dbReference type="ARBA" id="ARBA00023125"/>
    </source>
</evidence>
<dbReference type="PANTHER" id="PTHR30136">
    <property type="entry name" value="HELIX-TURN-HELIX TRANSCRIPTIONAL REGULATOR, ICLR FAMILY"/>
    <property type="match status" value="1"/>
</dbReference>
<dbReference type="SUPFAM" id="SSF46785">
    <property type="entry name" value="Winged helix' DNA-binding domain"/>
    <property type="match status" value="1"/>
</dbReference>
<feature type="domain" description="HTH iclR-type" evidence="5">
    <location>
        <begin position="8"/>
        <end position="69"/>
    </location>
</feature>
<dbReference type="Proteomes" id="UP000831786">
    <property type="component" value="Chromosome"/>
</dbReference>
<dbReference type="PROSITE" id="PS51077">
    <property type="entry name" value="HTH_ICLR"/>
    <property type="match status" value="1"/>
</dbReference>
<accession>A0ABY4FM25</accession>
<feature type="region of interest" description="Disordered" evidence="4">
    <location>
        <begin position="273"/>
        <end position="300"/>
    </location>
</feature>
<keyword evidence="3" id="KW-0804">Transcription</keyword>
<gene>
    <name evidence="7" type="ORF">MUN78_00415</name>
</gene>
<keyword evidence="1" id="KW-0805">Transcription regulation</keyword>
<sequence>MARRSDGESVLHKHLRVLDAFEPQRPELTLSEIVEITGIAPSSAHRLVSELQHEGLLERSPERRFRLGTRLWEYASRTPGALGLRELARPWLDAVHVRVRQHTQLAVLRGIEVLFIDRQSTRDAVVNATLIGGRIPLPLSSSGIVLLAHAGTELVDRVVAAGWPHMTEDSPRDGEELRRTLRLAHARGYAVCDGYIHEQSRGIAVPVMGRYGEPVAALGVVVARDDSSPLGIVELLKGASHGISQALASTEIGIQPLLTTSRASLEYFATLDEQGAERQSMHRERHVPGPRPEREPDPAG</sequence>
<dbReference type="Pfam" id="PF01614">
    <property type="entry name" value="IclR_C"/>
    <property type="match status" value="1"/>
</dbReference>
<dbReference type="SMART" id="SM00346">
    <property type="entry name" value="HTH_ICLR"/>
    <property type="match status" value="1"/>
</dbReference>
<dbReference type="Pfam" id="PF09339">
    <property type="entry name" value="HTH_IclR"/>
    <property type="match status" value="1"/>
</dbReference>
<dbReference type="InterPro" id="IPR005471">
    <property type="entry name" value="Tscrpt_reg_IclR_N"/>
</dbReference>
<dbReference type="InterPro" id="IPR036390">
    <property type="entry name" value="WH_DNA-bd_sf"/>
</dbReference>
<dbReference type="SUPFAM" id="SSF55781">
    <property type="entry name" value="GAF domain-like"/>
    <property type="match status" value="1"/>
</dbReference>
<evidence type="ECO:0000259" key="5">
    <source>
        <dbReference type="PROSITE" id="PS51077"/>
    </source>
</evidence>
<dbReference type="InterPro" id="IPR029016">
    <property type="entry name" value="GAF-like_dom_sf"/>
</dbReference>
<dbReference type="InterPro" id="IPR014757">
    <property type="entry name" value="Tscrpt_reg_IclR_C"/>
</dbReference>
<feature type="compositionally biased region" description="Basic and acidic residues" evidence="4">
    <location>
        <begin position="291"/>
        <end position="300"/>
    </location>
</feature>
<dbReference type="Gene3D" id="1.10.10.10">
    <property type="entry name" value="Winged helix-like DNA-binding domain superfamily/Winged helix DNA-binding domain"/>
    <property type="match status" value="1"/>
</dbReference>
<feature type="domain" description="IclR-ED" evidence="6">
    <location>
        <begin position="70"/>
        <end position="249"/>
    </location>
</feature>
<dbReference type="RefSeq" id="WP_244728057.1">
    <property type="nucleotide sequence ID" value="NZ_CP095045.1"/>
</dbReference>
<evidence type="ECO:0000313" key="8">
    <source>
        <dbReference type="Proteomes" id="UP000831786"/>
    </source>
</evidence>
<organism evidence="7 8">
    <name type="scientific">Leucobacter allii</name>
    <dbReference type="NCBI Taxonomy" id="2932247"/>
    <lineage>
        <taxon>Bacteria</taxon>
        <taxon>Bacillati</taxon>
        <taxon>Actinomycetota</taxon>
        <taxon>Actinomycetes</taxon>
        <taxon>Micrococcales</taxon>
        <taxon>Microbacteriaceae</taxon>
        <taxon>Leucobacter</taxon>
    </lineage>
</organism>
<reference evidence="7 8" key="1">
    <citation type="submission" date="2022-04" db="EMBL/GenBank/DDBJ databases">
        <title>Leucobacter sp. isolated from rhizosphere of garlic.</title>
        <authorList>
            <person name="Won M."/>
            <person name="Lee C.-M."/>
            <person name="Woen H.-Y."/>
            <person name="Kwon S.-W."/>
        </authorList>
    </citation>
    <scope>NUCLEOTIDE SEQUENCE [LARGE SCALE GENOMIC DNA]</scope>
    <source>
        <strain evidence="7 8">H21R-40</strain>
    </source>
</reference>
<dbReference type="EMBL" id="CP095045">
    <property type="protein sequence ID" value="UOQ57341.1"/>
    <property type="molecule type" value="Genomic_DNA"/>
</dbReference>
<dbReference type="PROSITE" id="PS51078">
    <property type="entry name" value="ICLR_ED"/>
    <property type="match status" value="1"/>
</dbReference>
<keyword evidence="8" id="KW-1185">Reference proteome</keyword>
<protein>
    <submittedName>
        <fullName evidence="7">IclR family transcriptional regulator</fullName>
    </submittedName>
</protein>
<proteinExistence type="predicted"/>
<evidence type="ECO:0000256" key="3">
    <source>
        <dbReference type="ARBA" id="ARBA00023163"/>
    </source>
</evidence>
<dbReference type="Gene3D" id="3.30.450.40">
    <property type="match status" value="1"/>
</dbReference>
<evidence type="ECO:0000256" key="1">
    <source>
        <dbReference type="ARBA" id="ARBA00023015"/>
    </source>
</evidence>